<dbReference type="AlphaFoldDB" id="A0AAD3D7Y7"/>
<evidence type="ECO:0000313" key="2">
    <source>
        <dbReference type="EMBL" id="GFH58470.1"/>
    </source>
</evidence>
<keyword evidence="1" id="KW-1133">Transmembrane helix</keyword>
<dbReference type="EMBL" id="BLLK01000062">
    <property type="protein sequence ID" value="GFH58470.1"/>
    <property type="molecule type" value="Genomic_DNA"/>
</dbReference>
<sequence>MNEPNDNQNPSEAVYFDYLHPSNMPGAYEEFRNDHAAMEDKLIEKAIARVVSKFVESIGNSMIEQIQFLVPYLLILFLMIAVWILQRLFLKRQSSGVPSVESVREDSRVPPVVNVDDNSSKKSYAGRLKLSVWDTEGIDVRDLTMAKEIAYQKKSMLDNPMDLTTQNFEKLRRATKDKVATLRFKKEIKFTIPTQDEEGRQLAT</sequence>
<keyword evidence="1" id="KW-0812">Transmembrane</keyword>
<reference evidence="2 3" key="1">
    <citation type="journal article" date="2021" name="Sci. Rep.">
        <title>The genome of the diatom Chaetoceros tenuissimus carries an ancient integrated fragment of an extant virus.</title>
        <authorList>
            <person name="Hongo Y."/>
            <person name="Kimura K."/>
            <person name="Takaki Y."/>
            <person name="Yoshida Y."/>
            <person name="Baba S."/>
            <person name="Kobayashi G."/>
            <person name="Nagasaki K."/>
            <person name="Hano T."/>
            <person name="Tomaru Y."/>
        </authorList>
    </citation>
    <scope>NUCLEOTIDE SEQUENCE [LARGE SCALE GENOMIC DNA]</scope>
    <source>
        <strain evidence="2 3">NIES-3715</strain>
    </source>
</reference>
<name>A0AAD3D7Y7_9STRA</name>
<keyword evidence="3" id="KW-1185">Reference proteome</keyword>
<evidence type="ECO:0000313" key="3">
    <source>
        <dbReference type="Proteomes" id="UP001054902"/>
    </source>
</evidence>
<keyword evidence="1" id="KW-0472">Membrane</keyword>
<comment type="caution">
    <text evidence="2">The sequence shown here is derived from an EMBL/GenBank/DDBJ whole genome shotgun (WGS) entry which is preliminary data.</text>
</comment>
<dbReference type="Proteomes" id="UP001054902">
    <property type="component" value="Unassembled WGS sequence"/>
</dbReference>
<proteinExistence type="predicted"/>
<evidence type="ECO:0000256" key="1">
    <source>
        <dbReference type="SAM" id="Phobius"/>
    </source>
</evidence>
<gene>
    <name evidence="2" type="ORF">CTEN210_14946</name>
</gene>
<feature type="transmembrane region" description="Helical" evidence="1">
    <location>
        <begin position="66"/>
        <end position="85"/>
    </location>
</feature>
<organism evidence="2 3">
    <name type="scientific">Chaetoceros tenuissimus</name>
    <dbReference type="NCBI Taxonomy" id="426638"/>
    <lineage>
        <taxon>Eukaryota</taxon>
        <taxon>Sar</taxon>
        <taxon>Stramenopiles</taxon>
        <taxon>Ochrophyta</taxon>
        <taxon>Bacillariophyta</taxon>
        <taxon>Coscinodiscophyceae</taxon>
        <taxon>Chaetocerotophycidae</taxon>
        <taxon>Chaetocerotales</taxon>
        <taxon>Chaetocerotaceae</taxon>
        <taxon>Chaetoceros</taxon>
    </lineage>
</organism>
<accession>A0AAD3D7Y7</accession>
<protein>
    <submittedName>
        <fullName evidence="2">Uncharacterized protein</fullName>
    </submittedName>
</protein>